<dbReference type="InterPro" id="IPR042532">
    <property type="entry name" value="EXOC3/Sec6_C"/>
</dbReference>
<dbReference type="Gene3D" id="1.10.357.70">
    <property type="entry name" value="Exocyst complex component Sec6, C-terminal domain"/>
    <property type="match status" value="1"/>
</dbReference>
<comment type="similarity">
    <text evidence="1">Belongs to the SEC6 family.</text>
</comment>
<reference evidence="2" key="1">
    <citation type="submission" date="2020-10" db="EMBL/GenBank/DDBJ databases">
        <title>Feather gene expression reveals the developmental basis of iridescence in African starlings.</title>
        <authorList>
            <person name="Rubenstein D.R."/>
        </authorList>
    </citation>
    <scope>NUCLEOTIDE SEQUENCE</scope>
    <source>
        <strain evidence="2">SS15</strain>
        <tissue evidence="2">Liver</tissue>
    </source>
</reference>
<dbReference type="PANTHER" id="PTHR21292:SF14">
    <property type="entry name" value="EXOCYST COMPLEX COMPONENT 3-LIKE PROTEIN 4"/>
    <property type="match status" value="1"/>
</dbReference>
<name>A0A835NYQ5_9PASS</name>
<dbReference type="PANTHER" id="PTHR21292">
    <property type="entry name" value="EXOCYST COMPLEX COMPONENT SEC6-RELATED"/>
    <property type="match status" value="1"/>
</dbReference>
<dbReference type="AlphaFoldDB" id="A0A835NYQ5"/>
<comment type="caution">
    <text evidence="2">The sequence shown here is derived from an EMBL/GenBank/DDBJ whole genome shotgun (WGS) entry which is preliminary data.</text>
</comment>
<dbReference type="GO" id="GO:0000145">
    <property type="term" value="C:exocyst"/>
    <property type="evidence" value="ECO:0007669"/>
    <property type="project" value="InterPro"/>
</dbReference>
<dbReference type="GO" id="GO:0006887">
    <property type="term" value="P:exocytosis"/>
    <property type="evidence" value="ECO:0007669"/>
    <property type="project" value="InterPro"/>
</dbReference>
<sequence>MERLETAFKVNTEELQKILATLTRNFTNIFLTKLRTKAQPLLKKILTKNWILATERPDSLALAVSQFSKHLQHMREPLGQELLHEVHKYVVKEYVTQVIKPRWKMNRETRQEVSRKMSLEASIIHNTLIDQRPGNKLLRRTSLKKYRKESEQGGYCSNISLGFSGSDADWLLPAIDHIASIIGEKKKDKIKAYVKELCQDYPDIRYMKQQMPELLGSIPKSTSLSCAWAKLFSFSLLVATHISEFVYTEITGTGYVSKLAFQLKSN</sequence>
<dbReference type="OrthoDB" id="190098at2759"/>
<evidence type="ECO:0000313" key="2">
    <source>
        <dbReference type="EMBL" id="KAG0126729.1"/>
    </source>
</evidence>
<evidence type="ECO:0000313" key="3">
    <source>
        <dbReference type="EMBL" id="KAI1237579.1"/>
    </source>
</evidence>
<reference evidence="3" key="3">
    <citation type="submission" date="2022-01" db="EMBL/GenBank/DDBJ databases">
        <authorList>
            <person name="Rubenstein D.R."/>
        </authorList>
    </citation>
    <scope>NUCLEOTIDE SEQUENCE</scope>
    <source>
        <strain evidence="3">SS15</strain>
        <tissue evidence="3">Liver</tissue>
    </source>
</reference>
<evidence type="ECO:0000256" key="1">
    <source>
        <dbReference type="ARBA" id="ARBA00009447"/>
    </source>
</evidence>
<keyword evidence="4" id="KW-1185">Reference proteome</keyword>
<dbReference type="EMBL" id="JADDUC010000017">
    <property type="protein sequence ID" value="KAG0126729.1"/>
    <property type="molecule type" value="Genomic_DNA"/>
</dbReference>
<dbReference type="Proteomes" id="UP000618051">
    <property type="component" value="Unassembled WGS sequence"/>
</dbReference>
<dbReference type="GO" id="GO:0000149">
    <property type="term" value="F:SNARE binding"/>
    <property type="evidence" value="ECO:0007669"/>
    <property type="project" value="TreeGrafter"/>
</dbReference>
<evidence type="ECO:0000313" key="4">
    <source>
        <dbReference type="Proteomes" id="UP000618051"/>
    </source>
</evidence>
<reference evidence="3 4" key="2">
    <citation type="journal article" date="2021" name="J. Hered.">
        <title>Feather Gene Expression Elucidates the Developmental Basis of Plumage Iridescence in African Starlings.</title>
        <authorList>
            <person name="Rubenstein D.R."/>
            <person name="Corvelo A."/>
            <person name="MacManes M.D."/>
            <person name="Maia R."/>
            <person name="Narzisi G."/>
            <person name="Rousaki A."/>
            <person name="Vandenabeele P."/>
            <person name="Shawkey M.D."/>
            <person name="Solomon J."/>
        </authorList>
    </citation>
    <scope>NUCLEOTIDE SEQUENCE [LARGE SCALE GENOMIC DNA]</scope>
    <source>
        <strain evidence="3">SS15</strain>
    </source>
</reference>
<accession>A0A835NYQ5</accession>
<proteinExistence type="inferred from homology"/>
<protein>
    <submittedName>
        <fullName evidence="2">Uncharacterized protein</fullName>
    </submittedName>
</protein>
<gene>
    <name evidence="3" type="ORF">IHE44_0013659</name>
    <name evidence="2" type="ORF">IHE44_003573</name>
</gene>
<dbReference type="InterPro" id="IPR010326">
    <property type="entry name" value="EXOC3/Sec6"/>
</dbReference>
<organism evidence="2">
    <name type="scientific">Lamprotornis superbus</name>
    <dbReference type="NCBI Taxonomy" id="245042"/>
    <lineage>
        <taxon>Eukaryota</taxon>
        <taxon>Metazoa</taxon>
        <taxon>Chordata</taxon>
        <taxon>Craniata</taxon>
        <taxon>Vertebrata</taxon>
        <taxon>Euteleostomi</taxon>
        <taxon>Archelosauria</taxon>
        <taxon>Archosauria</taxon>
        <taxon>Dinosauria</taxon>
        <taxon>Saurischia</taxon>
        <taxon>Theropoda</taxon>
        <taxon>Coelurosauria</taxon>
        <taxon>Aves</taxon>
        <taxon>Neognathae</taxon>
        <taxon>Neoaves</taxon>
        <taxon>Telluraves</taxon>
        <taxon>Australaves</taxon>
        <taxon>Passeriformes</taxon>
        <taxon>Sturnidae</taxon>
        <taxon>Lamprotornis</taxon>
    </lineage>
</organism>
<dbReference type="Pfam" id="PF06046">
    <property type="entry name" value="Sec6"/>
    <property type="match status" value="1"/>
</dbReference>
<dbReference type="EMBL" id="JADDUC020000007">
    <property type="protein sequence ID" value="KAI1237579.1"/>
    <property type="molecule type" value="Genomic_DNA"/>
</dbReference>
<dbReference type="GO" id="GO:0051601">
    <property type="term" value="P:exocyst localization"/>
    <property type="evidence" value="ECO:0007669"/>
    <property type="project" value="TreeGrafter"/>
</dbReference>